<feature type="region of interest" description="Disordered" evidence="2">
    <location>
        <begin position="146"/>
        <end position="183"/>
    </location>
</feature>
<dbReference type="SUPFAM" id="SSF46955">
    <property type="entry name" value="Putative DNA-binding domain"/>
    <property type="match status" value="1"/>
</dbReference>
<dbReference type="GO" id="GO:0003700">
    <property type="term" value="F:DNA-binding transcription factor activity"/>
    <property type="evidence" value="ECO:0007669"/>
    <property type="project" value="InterPro"/>
</dbReference>
<dbReference type="InterPro" id="IPR000551">
    <property type="entry name" value="MerR-type_HTH_dom"/>
</dbReference>
<dbReference type="SMART" id="SM00422">
    <property type="entry name" value="HTH_MERR"/>
    <property type="match status" value="1"/>
</dbReference>
<feature type="domain" description="HTH merR-type" evidence="3">
    <location>
        <begin position="7"/>
        <end position="51"/>
    </location>
</feature>
<evidence type="ECO:0000313" key="5">
    <source>
        <dbReference type="Proteomes" id="UP000237846"/>
    </source>
</evidence>
<dbReference type="AlphaFoldDB" id="A0A2T0Q795"/>
<sequence length="223" mass="24263">MSDHGVRIGEAAALFGLAPSTLRWWERQGVLSPSAGQGGRRRYREPELRRLGLAYLCRVTGMMPLDSTAVVASGRAGLAAWRGTMAAEAAELGRRIERLTAARSYLLELLRCHDDDPAQCPYLDPELDRHTPRGRLPAPDLVTAARAARRRDEKPPAAAARDENRPCPCCRRPVPRPARGRPRTYCTHACRQRAYRARRAAGRPGGAGTDAPAAASGSGPRPD</sequence>
<protein>
    <submittedName>
        <fullName evidence="4">DNA-binding transcriptional MerR regulator</fullName>
    </submittedName>
</protein>
<proteinExistence type="predicted"/>
<feature type="compositionally biased region" description="Low complexity" evidence="2">
    <location>
        <begin position="209"/>
        <end position="223"/>
    </location>
</feature>
<reference evidence="4 5" key="1">
    <citation type="submission" date="2018-03" db="EMBL/GenBank/DDBJ databases">
        <title>Genomic Encyclopedia of Archaeal and Bacterial Type Strains, Phase II (KMG-II): from individual species to whole genera.</title>
        <authorList>
            <person name="Goeker M."/>
        </authorList>
    </citation>
    <scope>NUCLEOTIDE SEQUENCE [LARGE SCALE GENOMIC DNA]</scope>
    <source>
        <strain evidence="4 5">DSM 45601</strain>
    </source>
</reference>
<dbReference type="Pfam" id="PF00376">
    <property type="entry name" value="MerR"/>
    <property type="match status" value="1"/>
</dbReference>
<dbReference type="Gene3D" id="1.10.1660.10">
    <property type="match status" value="1"/>
</dbReference>
<keyword evidence="1 4" id="KW-0238">DNA-binding</keyword>
<evidence type="ECO:0000256" key="2">
    <source>
        <dbReference type="SAM" id="MobiDB-lite"/>
    </source>
</evidence>
<name>A0A2T0Q795_9ACTN</name>
<gene>
    <name evidence="4" type="ORF">CLV72_103312</name>
</gene>
<dbReference type="PANTHER" id="PTHR30204:SF97">
    <property type="entry name" value="MERR FAMILY REGULATORY PROTEIN"/>
    <property type="match status" value="1"/>
</dbReference>
<dbReference type="RefSeq" id="WP_211302821.1">
    <property type="nucleotide sequence ID" value="NZ_PVZC01000003.1"/>
</dbReference>
<dbReference type="InterPro" id="IPR047057">
    <property type="entry name" value="MerR_fam"/>
</dbReference>
<dbReference type="InterPro" id="IPR009061">
    <property type="entry name" value="DNA-bd_dom_put_sf"/>
</dbReference>
<evidence type="ECO:0000256" key="1">
    <source>
        <dbReference type="ARBA" id="ARBA00023125"/>
    </source>
</evidence>
<dbReference type="Proteomes" id="UP000237846">
    <property type="component" value="Unassembled WGS sequence"/>
</dbReference>
<feature type="compositionally biased region" description="Basic and acidic residues" evidence="2">
    <location>
        <begin position="150"/>
        <end position="165"/>
    </location>
</feature>
<feature type="region of interest" description="Disordered" evidence="2">
    <location>
        <begin position="197"/>
        <end position="223"/>
    </location>
</feature>
<dbReference type="PANTHER" id="PTHR30204">
    <property type="entry name" value="REDOX-CYCLING DRUG-SENSING TRANSCRIPTIONAL ACTIVATOR SOXR"/>
    <property type="match status" value="1"/>
</dbReference>
<dbReference type="PROSITE" id="PS50937">
    <property type="entry name" value="HTH_MERR_2"/>
    <property type="match status" value="1"/>
</dbReference>
<accession>A0A2T0Q795</accession>
<evidence type="ECO:0000259" key="3">
    <source>
        <dbReference type="PROSITE" id="PS50937"/>
    </source>
</evidence>
<organism evidence="4 5">
    <name type="scientific">Allonocardiopsis opalescens</name>
    <dbReference type="NCBI Taxonomy" id="1144618"/>
    <lineage>
        <taxon>Bacteria</taxon>
        <taxon>Bacillati</taxon>
        <taxon>Actinomycetota</taxon>
        <taxon>Actinomycetes</taxon>
        <taxon>Streptosporangiales</taxon>
        <taxon>Allonocardiopsis</taxon>
    </lineage>
</organism>
<comment type="caution">
    <text evidence="4">The sequence shown here is derived from an EMBL/GenBank/DDBJ whole genome shotgun (WGS) entry which is preliminary data.</text>
</comment>
<dbReference type="GO" id="GO:0003677">
    <property type="term" value="F:DNA binding"/>
    <property type="evidence" value="ECO:0007669"/>
    <property type="project" value="UniProtKB-KW"/>
</dbReference>
<keyword evidence="5" id="KW-1185">Reference proteome</keyword>
<evidence type="ECO:0000313" key="4">
    <source>
        <dbReference type="EMBL" id="PRX99707.1"/>
    </source>
</evidence>
<dbReference type="EMBL" id="PVZC01000003">
    <property type="protein sequence ID" value="PRX99707.1"/>
    <property type="molecule type" value="Genomic_DNA"/>
</dbReference>